<keyword evidence="1" id="KW-0812">Transmembrane</keyword>
<gene>
    <name evidence="2" type="ORF">SORBI_3010G118500</name>
</gene>
<evidence type="ECO:0000313" key="2">
    <source>
        <dbReference type="EMBL" id="KXG19801.1"/>
    </source>
</evidence>
<accession>A0A194YJM4</accession>
<sequence length="77" mass="8751">MCRFAGKTKLCNINLTMPASVVYQETSLFLYASRNSLLLALIVICCAFSVIKRVSRMCIVGEQDVYLLELFQDVHMQ</sequence>
<evidence type="ECO:0000256" key="1">
    <source>
        <dbReference type="SAM" id="Phobius"/>
    </source>
</evidence>
<organism evidence="2 3">
    <name type="scientific">Sorghum bicolor</name>
    <name type="common">Sorghum</name>
    <name type="synonym">Sorghum vulgare</name>
    <dbReference type="NCBI Taxonomy" id="4558"/>
    <lineage>
        <taxon>Eukaryota</taxon>
        <taxon>Viridiplantae</taxon>
        <taxon>Streptophyta</taxon>
        <taxon>Embryophyta</taxon>
        <taxon>Tracheophyta</taxon>
        <taxon>Spermatophyta</taxon>
        <taxon>Magnoliopsida</taxon>
        <taxon>Liliopsida</taxon>
        <taxon>Poales</taxon>
        <taxon>Poaceae</taxon>
        <taxon>PACMAD clade</taxon>
        <taxon>Panicoideae</taxon>
        <taxon>Andropogonodae</taxon>
        <taxon>Andropogoneae</taxon>
        <taxon>Sorghinae</taxon>
        <taxon>Sorghum</taxon>
    </lineage>
</organism>
<evidence type="ECO:0000313" key="3">
    <source>
        <dbReference type="Proteomes" id="UP000000768"/>
    </source>
</evidence>
<name>A0A194YJM4_SORBI</name>
<dbReference type="InParanoid" id="A0A194YJM4"/>
<keyword evidence="3" id="KW-1185">Reference proteome</keyword>
<protein>
    <submittedName>
        <fullName evidence="2">Uncharacterized protein</fullName>
    </submittedName>
</protein>
<proteinExistence type="predicted"/>
<feature type="transmembrane region" description="Helical" evidence="1">
    <location>
        <begin position="28"/>
        <end position="51"/>
    </location>
</feature>
<dbReference type="Gramene" id="KXG19801">
    <property type="protein sequence ID" value="KXG19801"/>
    <property type="gene ID" value="SORBI_3010G118500"/>
</dbReference>
<dbReference type="EMBL" id="CM000769">
    <property type="protein sequence ID" value="KXG19801.1"/>
    <property type="molecule type" value="Genomic_DNA"/>
</dbReference>
<dbReference type="AlphaFoldDB" id="A0A194YJM4"/>
<reference evidence="3" key="2">
    <citation type="journal article" date="2018" name="Plant J.">
        <title>The Sorghum bicolor reference genome: improved assembly, gene annotations, a transcriptome atlas, and signatures of genome organization.</title>
        <authorList>
            <person name="McCormick R.F."/>
            <person name="Truong S.K."/>
            <person name="Sreedasyam A."/>
            <person name="Jenkins J."/>
            <person name="Shu S."/>
            <person name="Sims D."/>
            <person name="Kennedy M."/>
            <person name="Amirebrahimi M."/>
            <person name="Weers B.D."/>
            <person name="McKinley B."/>
            <person name="Mattison A."/>
            <person name="Morishige D.T."/>
            <person name="Grimwood J."/>
            <person name="Schmutz J."/>
            <person name="Mullet J.E."/>
        </authorList>
    </citation>
    <scope>NUCLEOTIDE SEQUENCE [LARGE SCALE GENOMIC DNA]</scope>
    <source>
        <strain evidence="3">cv. BTx623</strain>
    </source>
</reference>
<dbReference type="Proteomes" id="UP000000768">
    <property type="component" value="Chromosome 10"/>
</dbReference>
<keyword evidence="1" id="KW-1133">Transmembrane helix</keyword>
<reference evidence="2 3" key="1">
    <citation type="journal article" date="2009" name="Nature">
        <title>The Sorghum bicolor genome and the diversification of grasses.</title>
        <authorList>
            <person name="Paterson A.H."/>
            <person name="Bowers J.E."/>
            <person name="Bruggmann R."/>
            <person name="Dubchak I."/>
            <person name="Grimwood J."/>
            <person name="Gundlach H."/>
            <person name="Haberer G."/>
            <person name="Hellsten U."/>
            <person name="Mitros T."/>
            <person name="Poliakov A."/>
            <person name="Schmutz J."/>
            <person name="Spannagl M."/>
            <person name="Tang H."/>
            <person name="Wang X."/>
            <person name="Wicker T."/>
            <person name="Bharti A.K."/>
            <person name="Chapman J."/>
            <person name="Feltus F.A."/>
            <person name="Gowik U."/>
            <person name="Grigoriev I.V."/>
            <person name="Lyons E."/>
            <person name="Maher C.A."/>
            <person name="Martis M."/>
            <person name="Narechania A."/>
            <person name="Otillar R.P."/>
            <person name="Penning B.W."/>
            <person name="Salamov A.A."/>
            <person name="Wang Y."/>
            <person name="Zhang L."/>
            <person name="Carpita N.C."/>
            <person name="Freeling M."/>
            <person name="Gingle A.R."/>
            <person name="Hash C.T."/>
            <person name="Keller B."/>
            <person name="Klein P."/>
            <person name="Kresovich S."/>
            <person name="McCann M.C."/>
            <person name="Ming R."/>
            <person name="Peterson D.G."/>
            <person name="Mehboob-ur-Rahman"/>
            <person name="Ware D."/>
            <person name="Westhoff P."/>
            <person name="Mayer K.F."/>
            <person name="Messing J."/>
            <person name="Rokhsar D.S."/>
        </authorList>
    </citation>
    <scope>NUCLEOTIDE SEQUENCE [LARGE SCALE GENOMIC DNA]</scope>
    <source>
        <strain evidence="3">cv. BTx623</strain>
    </source>
</reference>
<keyword evidence="1" id="KW-0472">Membrane</keyword>